<dbReference type="Proteomes" id="UP001595478">
    <property type="component" value="Unassembled WGS sequence"/>
</dbReference>
<accession>A0ABV7FS69</accession>
<dbReference type="PANTHER" id="PTHR43841">
    <property type="entry name" value="3-HYDROXYACYL-THIOESTER DEHYDRATASE HTDX-RELATED"/>
    <property type="match status" value="1"/>
</dbReference>
<dbReference type="PANTHER" id="PTHR43841:SF3">
    <property type="entry name" value="(3R)-HYDROXYACYL-ACP DEHYDRATASE SUBUNIT HADB"/>
    <property type="match status" value="1"/>
</dbReference>
<dbReference type="InterPro" id="IPR029069">
    <property type="entry name" value="HotDog_dom_sf"/>
</dbReference>
<comment type="caution">
    <text evidence="2">The sequence shown here is derived from an EMBL/GenBank/DDBJ whole genome shotgun (WGS) entry which is preliminary data.</text>
</comment>
<dbReference type="Pfam" id="PF01575">
    <property type="entry name" value="MaoC_dehydratas"/>
    <property type="match status" value="1"/>
</dbReference>
<feature type="domain" description="MaoC-like" evidence="1">
    <location>
        <begin position="171"/>
        <end position="261"/>
    </location>
</feature>
<protein>
    <submittedName>
        <fullName evidence="2">MaoC/PaaZ C-terminal domain-containing protein</fullName>
    </submittedName>
</protein>
<reference evidence="3" key="1">
    <citation type="journal article" date="2019" name="Int. J. Syst. Evol. Microbiol.">
        <title>The Global Catalogue of Microorganisms (GCM) 10K type strain sequencing project: providing services to taxonomists for standard genome sequencing and annotation.</title>
        <authorList>
            <consortium name="The Broad Institute Genomics Platform"/>
            <consortium name="The Broad Institute Genome Sequencing Center for Infectious Disease"/>
            <person name="Wu L."/>
            <person name="Ma J."/>
        </authorList>
    </citation>
    <scope>NUCLEOTIDE SEQUENCE [LARGE SCALE GENOMIC DNA]</scope>
    <source>
        <strain evidence="3">KCTC 52473</strain>
    </source>
</reference>
<dbReference type="RefSeq" id="WP_376920257.1">
    <property type="nucleotide sequence ID" value="NZ_JBHRSW010000017.1"/>
</dbReference>
<dbReference type="EMBL" id="JBHRSW010000017">
    <property type="protein sequence ID" value="MFC3122123.1"/>
    <property type="molecule type" value="Genomic_DNA"/>
</dbReference>
<evidence type="ECO:0000313" key="2">
    <source>
        <dbReference type="EMBL" id="MFC3122123.1"/>
    </source>
</evidence>
<keyword evidence="3" id="KW-1185">Reference proteome</keyword>
<name>A0ABV7FS69_9ALTE</name>
<evidence type="ECO:0000313" key="3">
    <source>
        <dbReference type="Proteomes" id="UP001595478"/>
    </source>
</evidence>
<organism evidence="2 3">
    <name type="scientific">Agaribacter flavus</name>
    <dbReference type="NCBI Taxonomy" id="1902781"/>
    <lineage>
        <taxon>Bacteria</taxon>
        <taxon>Pseudomonadati</taxon>
        <taxon>Pseudomonadota</taxon>
        <taxon>Gammaproteobacteria</taxon>
        <taxon>Alteromonadales</taxon>
        <taxon>Alteromonadaceae</taxon>
        <taxon>Agaribacter</taxon>
    </lineage>
</organism>
<dbReference type="Gene3D" id="3.10.129.10">
    <property type="entry name" value="Hotdog Thioesterase"/>
    <property type="match status" value="1"/>
</dbReference>
<sequence>MLNLYAKAALYSPKVTTTHFCLPSSQLSQSIELDIGHINQFNKIVNWHQLVGASLHPNYIQVLSLPMQMEMMIRQPFPFKVWGLVHIANTIRVKHLPQATGNLTINTQFGELFRHRRGVVFEVVTDAFQNEQKCLSATSYYLARINEQTLNQKAPDMPLFSETSILAGSADEAYQRIAELAFSVDAGRAYAKVSGDYNPIHLWPITANIFGFKRAIVHGMYSKALIFSSLHKLDRTRFSRGQFTFNTVFKSPISLPNTTKLEWDGSTAFRLVSDGPQKLRQHVLGELNTES</sequence>
<evidence type="ECO:0000259" key="1">
    <source>
        <dbReference type="Pfam" id="PF01575"/>
    </source>
</evidence>
<gene>
    <name evidence="2" type="ORF">ACFOHL_10855</name>
</gene>
<dbReference type="PRINTS" id="PR01483">
    <property type="entry name" value="FASYNTHASE"/>
</dbReference>
<dbReference type="InterPro" id="IPR002539">
    <property type="entry name" value="MaoC-like_dom"/>
</dbReference>
<dbReference type="InterPro" id="IPR003965">
    <property type="entry name" value="Fatty_acid_synthase"/>
</dbReference>
<dbReference type="SUPFAM" id="SSF54637">
    <property type="entry name" value="Thioesterase/thiol ester dehydrase-isomerase"/>
    <property type="match status" value="1"/>
</dbReference>
<proteinExistence type="predicted"/>